<proteinExistence type="predicted"/>
<comment type="caution">
    <text evidence="3">The sequence shown here is derived from an EMBL/GenBank/DDBJ whole genome shotgun (WGS) entry which is preliminary data.</text>
</comment>
<dbReference type="Proteomes" id="UP000226079">
    <property type="component" value="Unassembled WGS sequence"/>
</dbReference>
<evidence type="ECO:0000256" key="2">
    <source>
        <dbReference type="SAM" id="SignalP"/>
    </source>
</evidence>
<evidence type="ECO:0008006" key="5">
    <source>
        <dbReference type="Google" id="ProtNLM"/>
    </source>
</evidence>
<protein>
    <recommendedName>
        <fullName evidence="5">PKD domain-containing protein</fullName>
    </recommendedName>
</protein>
<reference evidence="3 4" key="1">
    <citation type="submission" date="2017-10" db="EMBL/GenBank/DDBJ databases">
        <title>Sequencing the genomes of 1000 actinobacteria strains.</title>
        <authorList>
            <person name="Klenk H.-P."/>
        </authorList>
    </citation>
    <scope>NUCLEOTIDE SEQUENCE [LARGE SCALE GENOMIC DNA]</scope>
    <source>
        <strain evidence="3 4">DSM 15597</strain>
    </source>
</reference>
<evidence type="ECO:0000313" key="4">
    <source>
        <dbReference type="Proteomes" id="UP000226079"/>
    </source>
</evidence>
<feature type="chain" id="PRO_5013151504" description="PKD domain-containing protein" evidence="2">
    <location>
        <begin position="28"/>
        <end position="266"/>
    </location>
</feature>
<dbReference type="EMBL" id="PDJC01000001">
    <property type="protein sequence ID" value="PFG17347.1"/>
    <property type="molecule type" value="Genomic_DNA"/>
</dbReference>
<sequence>MLRTRILTAAMLTGALLAAVPMAPALGDGSPNPRPSVGVDDGYIEGSTGIGQKDPSKPSKPNPPVEHHPPADSNPEDSLEGLDPALRAQIQQCLRDNPSDLCYEGLVSSVDVSAVAREVVARLHLPDPTPRFGPDPDANEWHMLAVGYPLWLWTSGPTRLTTTATRYGLSFTLTATWQDTRFEFGDGHSLTCRSTSPYPAATKPGTPSPTCGYTYQKVSPAAGYTVRAHTNWRVDWAAAGQSGSLDTTYTGSRTVQVGELSALIVR</sequence>
<keyword evidence="4" id="KW-1185">Reference proteome</keyword>
<evidence type="ECO:0000256" key="1">
    <source>
        <dbReference type="SAM" id="MobiDB-lite"/>
    </source>
</evidence>
<feature type="region of interest" description="Disordered" evidence="1">
    <location>
        <begin position="27"/>
        <end position="80"/>
    </location>
</feature>
<keyword evidence="2" id="KW-0732">Signal</keyword>
<gene>
    <name evidence="3" type="ORF">ATK74_1914</name>
</gene>
<organism evidence="3 4">
    <name type="scientific">Propionicimonas paludicola</name>
    <dbReference type="NCBI Taxonomy" id="185243"/>
    <lineage>
        <taxon>Bacteria</taxon>
        <taxon>Bacillati</taxon>
        <taxon>Actinomycetota</taxon>
        <taxon>Actinomycetes</taxon>
        <taxon>Propionibacteriales</taxon>
        <taxon>Nocardioidaceae</taxon>
        <taxon>Propionicimonas</taxon>
    </lineage>
</organism>
<name>A0A2A9CSD1_9ACTN</name>
<dbReference type="AlphaFoldDB" id="A0A2A9CSD1"/>
<evidence type="ECO:0000313" key="3">
    <source>
        <dbReference type="EMBL" id="PFG17347.1"/>
    </source>
</evidence>
<feature type="signal peptide" evidence="2">
    <location>
        <begin position="1"/>
        <end position="27"/>
    </location>
</feature>
<accession>A0A2A9CSD1</accession>